<dbReference type="AlphaFoldDB" id="A0A4R7VJ94"/>
<dbReference type="PROSITE" id="PS51257">
    <property type="entry name" value="PROKAR_LIPOPROTEIN"/>
    <property type="match status" value="1"/>
</dbReference>
<reference evidence="2 3" key="1">
    <citation type="submission" date="2019-03" db="EMBL/GenBank/DDBJ databases">
        <title>Genomic analyses of the natural microbiome of Caenorhabditis elegans.</title>
        <authorList>
            <person name="Samuel B."/>
        </authorList>
    </citation>
    <scope>NUCLEOTIDE SEQUENCE [LARGE SCALE GENOMIC DNA]</scope>
    <source>
        <strain evidence="2 3">BIGb0525</strain>
    </source>
</reference>
<evidence type="ECO:0000313" key="2">
    <source>
        <dbReference type="EMBL" id="TDV49506.1"/>
    </source>
</evidence>
<organism evidence="2 3">
    <name type="scientific">Pseudomonas helmanticensis</name>
    <dbReference type="NCBI Taxonomy" id="1471381"/>
    <lineage>
        <taxon>Bacteria</taxon>
        <taxon>Pseudomonadati</taxon>
        <taxon>Pseudomonadota</taxon>
        <taxon>Gammaproteobacteria</taxon>
        <taxon>Pseudomonadales</taxon>
        <taxon>Pseudomonadaceae</taxon>
        <taxon>Pseudomonas</taxon>
    </lineage>
</organism>
<dbReference type="Proteomes" id="UP000295804">
    <property type="component" value="Unassembled WGS sequence"/>
</dbReference>
<evidence type="ECO:0000256" key="1">
    <source>
        <dbReference type="SAM" id="SignalP"/>
    </source>
</evidence>
<protein>
    <recommendedName>
        <fullName evidence="4">Lipoprotein</fullName>
    </recommendedName>
</protein>
<proteinExistence type="predicted"/>
<dbReference type="RefSeq" id="WP_064390092.1">
    <property type="nucleotide sequence ID" value="NZ_SOCQ01000004.1"/>
</dbReference>
<gene>
    <name evidence="2" type="ORF">EDF87_104152</name>
</gene>
<name>A0A4R7VJ94_9PSED</name>
<evidence type="ECO:0000313" key="3">
    <source>
        <dbReference type="Proteomes" id="UP000295804"/>
    </source>
</evidence>
<feature type="chain" id="PRO_5020803674" description="Lipoprotein" evidence="1">
    <location>
        <begin position="23"/>
        <end position="136"/>
    </location>
</feature>
<dbReference type="EMBL" id="SOCQ01000004">
    <property type="protein sequence ID" value="TDV49506.1"/>
    <property type="molecule type" value="Genomic_DNA"/>
</dbReference>
<comment type="caution">
    <text evidence="2">The sequence shown here is derived from an EMBL/GenBank/DDBJ whole genome shotgun (WGS) entry which is preliminary data.</text>
</comment>
<feature type="signal peptide" evidence="1">
    <location>
        <begin position="1"/>
        <end position="22"/>
    </location>
</feature>
<accession>A0A4R7VJ94</accession>
<keyword evidence="1" id="KW-0732">Signal</keyword>
<sequence length="136" mass="14940">MSFNSRLLIPILTLAALLSGCAGPMPKADPSKAWVSFREESQGSLLAEKLDGQRLNDGRFFEVPPGAHRLDVALFTNGPGDINEEQCSARIDFANFQAGKHYRLVESNLGEDYRARLYDAAGHQLGKTQEFNCQPG</sequence>
<evidence type="ECO:0008006" key="4">
    <source>
        <dbReference type="Google" id="ProtNLM"/>
    </source>
</evidence>